<accession>A0AAN9C9K5</accession>
<name>A0AAN9C9K5_9TELE</name>
<dbReference type="EMBL" id="JAYKXH010000025">
    <property type="protein sequence ID" value="KAK7121159.1"/>
    <property type="molecule type" value="Genomic_DNA"/>
</dbReference>
<proteinExistence type="predicted"/>
<dbReference type="Proteomes" id="UP001364617">
    <property type="component" value="Unassembled WGS sequence"/>
</dbReference>
<reference evidence="1 2" key="1">
    <citation type="submission" date="2024-02" db="EMBL/GenBank/DDBJ databases">
        <title>Chromosome-level genome assembly of the Eurasian Minnow (Phoxinus phoxinus).</title>
        <authorList>
            <person name="Oriowo T.O."/>
            <person name="Martin S."/>
            <person name="Stange M."/>
            <person name="Chrysostomakis Y."/>
            <person name="Brown T."/>
            <person name="Winkler S."/>
            <person name="Kukowka S."/>
            <person name="Myers E.W."/>
            <person name="Bohne A."/>
        </authorList>
    </citation>
    <scope>NUCLEOTIDE SEQUENCE [LARGE SCALE GENOMIC DNA]</scope>
    <source>
        <strain evidence="1">ZFMK-TIS-60720</strain>
        <tissue evidence="1">Whole Organism</tissue>
    </source>
</reference>
<protein>
    <submittedName>
        <fullName evidence="1">Uncharacterized protein</fullName>
    </submittedName>
</protein>
<comment type="caution">
    <text evidence="1">The sequence shown here is derived from an EMBL/GenBank/DDBJ whole genome shotgun (WGS) entry which is preliminary data.</text>
</comment>
<gene>
    <name evidence="1" type="ORF">R3I93_022295</name>
</gene>
<keyword evidence="2" id="KW-1185">Reference proteome</keyword>
<evidence type="ECO:0000313" key="1">
    <source>
        <dbReference type="EMBL" id="KAK7121159.1"/>
    </source>
</evidence>
<organism evidence="1 2">
    <name type="scientific">Phoxinus phoxinus</name>
    <name type="common">Eurasian minnow</name>
    <dbReference type="NCBI Taxonomy" id="58324"/>
    <lineage>
        <taxon>Eukaryota</taxon>
        <taxon>Metazoa</taxon>
        <taxon>Chordata</taxon>
        <taxon>Craniata</taxon>
        <taxon>Vertebrata</taxon>
        <taxon>Euteleostomi</taxon>
        <taxon>Actinopterygii</taxon>
        <taxon>Neopterygii</taxon>
        <taxon>Teleostei</taxon>
        <taxon>Ostariophysi</taxon>
        <taxon>Cypriniformes</taxon>
        <taxon>Leuciscidae</taxon>
        <taxon>Phoxininae</taxon>
        <taxon>Phoxinus</taxon>
    </lineage>
</organism>
<sequence length="15" mass="1907">MKHQHTCFELKTQYL</sequence>
<evidence type="ECO:0000313" key="2">
    <source>
        <dbReference type="Proteomes" id="UP001364617"/>
    </source>
</evidence>